<feature type="domain" description="4Fe-4S ferredoxin-type" evidence="7">
    <location>
        <begin position="233"/>
        <end position="253"/>
    </location>
</feature>
<dbReference type="EMBL" id="CP098242">
    <property type="protein sequence ID" value="WAW10080.1"/>
    <property type="molecule type" value="Genomic_DNA"/>
</dbReference>
<evidence type="ECO:0000313" key="9">
    <source>
        <dbReference type="Proteomes" id="UP001156215"/>
    </source>
</evidence>
<dbReference type="PROSITE" id="PS51379">
    <property type="entry name" value="4FE4S_FER_2"/>
    <property type="match status" value="2"/>
</dbReference>
<proteinExistence type="predicted"/>
<dbReference type="RefSeq" id="WP_269309078.1">
    <property type="nucleotide sequence ID" value="NZ_CP098242.1"/>
</dbReference>
<keyword evidence="5" id="KW-0411">Iron-sulfur</keyword>
<dbReference type="PROSITE" id="PS50902">
    <property type="entry name" value="FLAVODOXIN_LIKE"/>
    <property type="match status" value="1"/>
</dbReference>
<keyword evidence="3" id="KW-0479">Metal-binding</keyword>
<dbReference type="InterPro" id="IPR008254">
    <property type="entry name" value="Flavodoxin/NO_synth"/>
</dbReference>
<accession>A0A9E9P3C7</accession>
<evidence type="ECO:0000259" key="7">
    <source>
        <dbReference type="PROSITE" id="PS51379"/>
    </source>
</evidence>
<dbReference type="InterPro" id="IPR017900">
    <property type="entry name" value="4Fe4S_Fe_S_CS"/>
</dbReference>
<feature type="domain" description="4Fe-4S ferredoxin-type" evidence="7">
    <location>
        <begin position="197"/>
        <end position="226"/>
    </location>
</feature>
<protein>
    <submittedName>
        <fullName evidence="8">4Fe-4S binding protein</fullName>
    </submittedName>
</protein>
<dbReference type="Gene3D" id="3.40.50.360">
    <property type="match status" value="1"/>
</dbReference>
<dbReference type="InterPro" id="IPR029039">
    <property type="entry name" value="Flavoprotein-like_sf"/>
</dbReference>
<evidence type="ECO:0000256" key="4">
    <source>
        <dbReference type="ARBA" id="ARBA00023004"/>
    </source>
</evidence>
<dbReference type="PANTHER" id="PTHR43122:SF1">
    <property type="entry name" value="IRON-SULFUR-BINDING PROTEIN"/>
    <property type="match status" value="1"/>
</dbReference>
<dbReference type="PANTHER" id="PTHR43122">
    <property type="entry name" value="FERREDOXIN SUBUNIT OF PYRUVATE:FLAVODOXIN OXIDOREDUCTASE-RELATED"/>
    <property type="match status" value="1"/>
</dbReference>
<dbReference type="SUPFAM" id="SSF54862">
    <property type="entry name" value="4Fe-4S ferredoxins"/>
    <property type="match status" value="1"/>
</dbReference>
<dbReference type="GO" id="GO:0010181">
    <property type="term" value="F:FMN binding"/>
    <property type="evidence" value="ECO:0007669"/>
    <property type="project" value="InterPro"/>
</dbReference>
<evidence type="ECO:0000256" key="5">
    <source>
        <dbReference type="ARBA" id="ARBA00023014"/>
    </source>
</evidence>
<dbReference type="SUPFAM" id="SSF52218">
    <property type="entry name" value="Flavoproteins"/>
    <property type="match status" value="1"/>
</dbReference>
<dbReference type="Pfam" id="PF00037">
    <property type="entry name" value="Fer4"/>
    <property type="match status" value="1"/>
</dbReference>
<sequence>MVISTVWAMYFSATGATKKIVTQIANSISRQLGVSSQEFDFTLPSGRDRRPVFSSDELVVFGTPVIAGRIPNVLLPFLDTMQGGGALAIPVSAFGNRAYDDALIEARDILENKGFHTVAAAAFVGEHAFSTTLGGGRPDADDMALVEAFAAGAAAKIRAIDVTGNLSPIHLKGIPYPYRGYYQPRDSEGHAVDLRKVKPFTNLKRCRDCGACAKACPMGSINPDDVSQMTGICIKCCACIKKCPVKARHFDDPAFLYHKEELETDFTRRAEPEWFL</sequence>
<reference evidence="8" key="1">
    <citation type="journal article" date="2022" name="Front. Microbiol.">
        <title>New perspectives on an old grouping: The genomic and phenotypic variability of Oxalobacter formigenes and the implications for calcium oxalate stone prevention.</title>
        <authorList>
            <person name="Chmiel J.A."/>
            <person name="Carr C."/>
            <person name="Stuivenberg G.A."/>
            <person name="Venema R."/>
            <person name="Chanyi R.M."/>
            <person name="Al K.F."/>
            <person name="Giguere D."/>
            <person name="Say H."/>
            <person name="Akouris P.P."/>
            <person name="Dominguez Romero S.A."/>
            <person name="Kwong A."/>
            <person name="Tai V."/>
            <person name="Koval S.F."/>
            <person name="Razvi H."/>
            <person name="Bjazevic J."/>
            <person name="Burton J.P."/>
        </authorList>
    </citation>
    <scope>NUCLEOTIDE SEQUENCE</scope>
    <source>
        <strain evidence="8">WoOx3</strain>
    </source>
</reference>
<evidence type="ECO:0000256" key="1">
    <source>
        <dbReference type="ARBA" id="ARBA00022630"/>
    </source>
</evidence>
<evidence type="ECO:0000256" key="2">
    <source>
        <dbReference type="ARBA" id="ARBA00022643"/>
    </source>
</evidence>
<gene>
    <name evidence="8" type="ORF">NB640_12830</name>
</gene>
<dbReference type="GO" id="GO:0046872">
    <property type="term" value="F:metal ion binding"/>
    <property type="evidence" value="ECO:0007669"/>
    <property type="project" value="UniProtKB-KW"/>
</dbReference>
<name>A0A9E9P3C7_9BURK</name>
<keyword evidence="9" id="KW-1185">Reference proteome</keyword>
<evidence type="ECO:0000313" key="8">
    <source>
        <dbReference type="EMBL" id="WAW10080.1"/>
    </source>
</evidence>
<dbReference type="InterPro" id="IPR017896">
    <property type="entry name" value="4Fe4S_Fe-S-bd"/>
</dbReference>
<keyword evidence="4" id="KW-0408">Iron</keyword>
<dbReference type="KEGG" id="ovb:NB640_12830"/>
<dbReference type="Proteomes" id="UP001156215">
    <property type="component" value="Chromosome"/>
</dbReference>
<keyword evidence="1" id="KW-0285">Flavoprotein</keyword>
<evidence type="ECO:0000256" key="3">
    <source>
        <dbReference type="ARBA" id="ARBA00022723"/>
    </source>
</evidence>
<dbReference type="PROSITE" id="PS00198">
    <property type="entry name" value="4FE4S_FER_1"/>
    <property type="match status" value="1"/>
</dbReference>
<dbReference type="GO" id="GO:0051536">
    <property type="term" value="F:iron-sulfur cluster binding"/>
    <property type="evidence" value="ECO:0007669"/>
    <property type="project" value="UniProtKB-KW"/>
</dbReference>
<feature type="domain" description="Flavodoxin-like" evidence="6">
    <location>
        <begin position="6"/>
        <end position="154"/>
    </location>
</feature>
<evidence type="ECO:0000259" key="6">
    <source>
        <dbReference type="PROSITE" id="PS50902"/>
    </source>
</evidence>
<dbReference type="Gene3D" id="3.30.70.20">
    <property type="match status" value="1"/>
</dbReference>
<dbReference type="AlphaFoldDB" id="A0A9E9P3C7"/>
<organism evidence="8 9">
    <name type="scientific">Oxalobacter vibrioformis</name>
    <dbReference type="NCBI Taxonomy" id="933080"/>
    <lineage>
        <taxon>Bacteria</taxon>
        <taxon>Pseudomonadati</taxon>
        <taxon>Pseudomonadota</taxon>
        <taxon>Betaproteobacteria</taxon>
        <taxon>Burkholderiales</taxon>
        <taxon>Oxalobacteraceae</taxon>
        <taxon>Oxalobacter</taxon>
    </lineage>
</organism>
<keyword evidence="2" id="KW-0288">FMN</keyword>